<evidence type="ECO:0000313" key="2">
    <source>
        <dbReference type="EMBL" id="RDY08177.1"/>
    </source>
</evidence>
<dbReference type="OrthoDB" id="1746033at2759"/>
<feature type="non-terminal residue" evidence="2">
    <location>
        <position position="1"/>
    </location>
</feature>
<proteinExistence type="predicted"/>
<dbReference type="EMBL" id="QJKJ01001328">
    <property type="protein sequence ID" value="RDY08177.1"/>
    <property type="molecule type" value="Genomic_DNA"/>
</dbReference>
<organism evidence="2 3">
    <name type="scientific">Mucuna pruriens</name>
    <name type="common">Velvet bean</name>
    <name type="synonym">Dolichos pruriens</name>
    <dbReference type="NCBI Taxonomy" id="157652"/>
    <lineage>
        <taxon>Eukaryota</taxon>
        <taxon>Viridiplantae</taxon>
        <taxon>Streptophyta</taxon>
        <taxon>Embryophyta</taxon>
        <taxon>Tracheophyta</taxon>
        <taxon>Spermatophyta</taxon>
        <taxon>Magnoliopsida</taxon>
        <taxon>eudicotyledons</taxon>
        <taxon>Gunneridae</taxon>
        <taxon>Pentapetalae</taxon>
        <taxon>rosids</taxon>
        <taxon>fabids</taxon>
        <taxon>Fabales</taxon>
        <taxon>Fabaceae</taxon>
        <taxon>Papilionoideae</taxon>
        <taxon>50 kb inversion clade</taxon>
        <taxon>NPAAA clade</taxon>
        <taxon>indigoferoid/millettioid clade</taxon>
        <taxon>Phaseoleae</taxon>
        <taxon>Mucuna</taxon>
    </lineage>
</organism>
<sequence length="127" mass="14818">MEKQSKRYVERVSKDKEGQAFAKGTNSSNLRINSLQEGECWRYCKYLIRLRVKMTTDKVIILGPNELQNFVGPSQLDDHNYLQWTQYIRTMLKGHKKLSHIEGSGPPRDDPKFEALDDEDSLIMTRL</sequence>
<feature type="region of interest" description="Disordered" evidence="1">
    <location>
        <begin position="1"/>
        <end position="26"/>
    </location>
</feature>
<keyword evidence="3" id="KW-1185">Reference proteome</keyword>
<protein>
    <recommendedName>
        <fullName evidence="4">Retrotransposon Copia-like N-terminal domain-containing protein</fullName>
    </recommendedName>
</protein>
<evidence type="ECO:0000313" key="3">
    <source>
        <dbReference type="Proteomes" id="UP000257109"/>
    </source>
</evidence>
<reference evidence="2" key="1">
    <citation type="submission" date="2018-05" db="EMBL/GenBank/DDBJ databases">
        <title>Draft genome of Mucuna pruriens seed.</title>
        <authorList>
            <person name="Nnadi N.E."/>
            <person name="Vos R."/>
            <person name="Hasami M.H."/>
            <person name="Devisetty U.K."/>
            <person name="Aguiy J.C."/>
        </authorList>
    </citation>
    <scope>NUCLEOTIDE SEQUENCE [LARGE SCALE GENOMIC DNA]</scope>
    <source>
        <strain evidence="2">JCA_2017</strain>
    </source>
</reference>
<evidence type="ECO:0008006" key="4">
    <source>
        <dbReference type="Google" id="ProtNLM"/>
    </source>
</evidence>
<accession>A0A371HZF6</accession>
<evidence type="ECO:0000256" key="1">
    <source>
        <dbReference type="SAM" id="MobiDB-lite"/>
    </source>
</evidence>
<feature type="compositionally biased region" description="Basic and acidic residues" evidence="1">
    <location>
        <begin position="1"/>
        <end position="18"/>
    </location>
</feature>
<dbReference type="AlphaFoldDB" id="A0A371HZF6"/>
<gene>
    <name evidence="2" type="ORF">CR513_07626</name>
</gene>
<comment type="caution">
    <text evidence="2">The sequence shown here is derived from an EMBL/GenBank/DDBJ whole genome shotgun (WGS) entry which is preliminary data.</text>
</comment>
<dbReference type="Proteomes" id="UP000257109">
    <property type="component" value="Unassembled WGS sequence"/>
</dbReference>
<name>A0A371HZF6_MUCPR</name>